<evidence type="ECO:0000313" key="2">
    <source>
        <dbReference type="Proteomes" id="UP000237347"/>
    </source>
</evidence>
<gene>
    <name evidence="1" type="ORF">CFP56_011787</name>
</gene>
<dbReference type="AlphaFoldDB" id="A0AAW0KZB8"/>
<protein>
    <submittedName>
        <fullName evidence="1">Uncharacterized protein</fullName>
    </submittedName>
</protein>
<accession>A0AAW0KZB8</accession>
<reference evidence="1 2" key="1">
    <citation type="journal article" date="2018" name="Sci. Data">
        <title>The draft genome sequence of cork oak.</title>
        <authorList>
            <person name="Ramos A.M."/>
            <person name="Usie A."/>
            <person name="Barbosa P."/>
            <person name="Barros P.M."/>
            <person name="Capote T."/>
            <person name="Chaves I."/>
            <person name="Simoes F."/>
            <person name="Abreu I."/>
            <person name="Carrasquinho I."/>
            <person name="Faro C."/>
            <person name="Guimaraes J.B."/>
            <person name="Mendonca D."/>
            <person name="Nobrega F."/>
            <person name="Rodrigues L."/>
            <person name="Saibo N.J.M."/>
            <person name="Varela M.C."/>
            <person name="Egas C."/>
            <person name="Matos J."/>
            <person name="Miguel C.M."/>
            <person name="Oliveira M.M."/>
            <person name="Ricardo C.P."/>
            <person name="Goncalves S."/>
        </authorList>
    </citation>
    <scope>NUCLEOTIDE SEQUENCE [LARGE SCALE GENOMIC DNA]</scope>
    <source>
        <strain evidence="2">cv. HL8</strain>
    </source>
</reference>
<comment type="caution">
    <text evidence="1">The sequence shown here is derived from an EMBL/GenBank/DDBJ whole genome shotgun (WGS) entry which is preliminary data.</text>
</comment>
<keyword evidence="2" id="KW-1185">Reference proteome</keyword>
<dbReference type="EMBL" id="PKMF04000194">
    <property type="protein sequence ID" value="KAK7843934.1"/>
    <property type="molecule type" value="Genomic_DNA"/>
</dbReference>
<dbReference type="Proteomes" id="UP000237347">
    <property type="component" value="Unassembled WGS sequence"/>
</dbReference>
<proteinExistence type="predicted"/>
<evidence type="ECO:0000313" key="1">
    <source>
        <dbReference type="EMBL" id="KAK7843934.1"/>
    </source>
</evidence>
<name>A0AAW0KZB8_QUESU</name>
<organism evidence="1 2">
    <name type="scientific">Quercus suber</name>
    <name type="common">Cork oak</name>
    <dbReference type="NCBI Taxonomy" id="58331"/>
    <lineage>
        <taxon>Eukaryota</taxon>
        <taxon>Viridiplantae</taxon>
        <taxon>Streptophyta</taxon>
        <taxon>Embryophyta</taxon>
        <taxon>Tracheophyta</taxon>
        <taxon>Spermatophyta</taxon>
        <taxon>Magnoliopsida</taxon>
        <taxon>eudicotyledons</taxon>
        <taxon>Gunneridae</taxon>
        <taxon>Pentapetalae</taxon>
        <taxon>rosids</taxon>
        <taxon>fabids</taxon>
        <taxon>Fagales</taxon>
        <taxon>Fagaceae</taxon>
        <taxon>Quercus</taxon>
    </lineage>
</organism>
<sequence>MVSFKVKPHTCSPQSISSFQKITTHSASLPPWPSLVFFWRLASVATNHDINMCPFTTIVKLPMPPPSPFQESMAYG</sequence>